<sequence>MQFPLLYQKVNAIAHTLEGFVMRDDSYFSSIITGTTDTRRSGTRRCIFEKLAYLLTTSRSLPRKRARHIFSMYRFDKEKTAQNWAVFSAAAKRRAAIIQTATAKEDGQTTFRIAFIKCGLLSMQ</sequence>
<dbReference type="EMBL" id="CP012502">
    <property type="protein sequence ID" value="AOM83059.1"/>
    <property type="molecule type" value="Genomic_DNA"/>
</dbReference>
<reference evidence="1 2" key="1">
    <citation type="submission" date="2015-08" db="EMBL/GenBank/DDBJ databases">
        <title>The complete genome sequence of Bacillus beveridgei MLTeJB.</title>
        <authorList>
            <person name="Hanson T.E."/>
            <person name="Mesa C."/>
            <person name="Basesman S.M."/>
            <person name="Oremland R.S."/>
        </authorList>
    </citation>
    <scope>NUCLEOTIDE SEQUENCE [LARGE SCALE GENOMIC DNA]</scope>
    <source>
        <strain evidence="1 2">MLTeJB</strain>
    </source>
</reference>
<dbReference type="AlphaFoldDB" id="A0A1D7QVR1"/>
<gene>
    <name evidence="1" type="ORF">BBEV_1698</name>
</gene>
<accession>A0A1D7QVR1</accession>
<proteinExistence type="predicted"/>
<dbReference type="KEGG" id="bbev:BBEV_1698"/>
<organism evidence="1 2">
    <name type="scientific">Salisediminibacterium beveridgei</name>
    <dbReference type="NCBI Taxonomy" id="632773"/>
    <lineage>
        <taxon>Bacteria</taxon>
        <taxon>Bacillati</taxon>
        <taxon>Bacillota</taxon>
        <taxon>Bacilli</taxon>
        <taxon>Bacillales</taxon>
        <taxon>Bacillaceae</taxon>
        <taxon>Salisediminibacterium</taxon>
    </lineage>
</organism>
<evidence type="ECO:0000313" key="2">
    <source>
        <dbReference type="Proteomes" id="UP000094463"/>
    </source>
</evidence>
<dbReference type="Proteomes" id="UP000094463">
    <property type="component" value="Chromosome"/>
</dbReference>
<protein>
    <submittedName>
        <fullName evidence="1">Uncharacterized protein</fullName>
    </submittedName>
</protein>
<dbReference type="STRING" id="632773.BBEV_1698"/>
<keyword evidence="2" id="KW-1185">Reference proteome</keyword>
<evidence type="ECO:0000313" key="1">
    <source>
        <dbReference type="EMBL" id="AOM83059.1"/>
    </source>
</evidence>
<name>A0A1D7QVR1_9BACI</name>